<reference evidence="9" key="1">
    <citation type="submission" date="2023-10" db="EMBL/GenBank/DDBJ databases">
        <title>Chromosome-level genome of the transformable northern wattle, Acacia crassicarpa.</title>
        <authorList>
            <person name="Massaro I."/>
            <person name="Sinha N.R."/>
            <person name="Poethig S."/>
            <person name="Leichty A.R."/>
        </authorList>
    </citation>
    <scope>NUCLEOTIDE SEQUENCE</scope>
    <source>
        <strain evidence="9">Acra3RX</strain>
        <tissue evidence="9">Leaf</tissue>
    </source>
</reference>
<evidence type="ECO:0000313" key="10">
    <source>
        <dbReference type="Proteomes" id="UP001293593"/>
    </source>
</evidence>
<evidence type="ECO:0000256" key="6">
    <source>
        <dbReference type="PIRSR" id="PIRSR621190-2"/>
    </source>
</evidence>
<comment type="caution">
    <text evidence="9">The sequence shown here is derived from an EMBL/GenBank/DDBJ whole genome shotgun (WGS) entry which is preliminary data.</text>
</comment>
<keyword evidence="10" id="KW-1185">Reference proteome</keyword>
<feature type="short sequence motif" description="Cysteine switch" evidence="7">
    <location>
        <begin position="122"/>
        <end position="129"/>
    </location>
</feature>
<gene>
    <name evidence="9" type="ORF">QN277_001771</name>
</gene>
<keyword evidence="5 6" id="KW-0862">Zinc</keyword>
<dbReference type="InterPro" id="IPR002477">
    <property type="entry name" value="Peptidoglycan-bd-like"/>
</dbReference>
<dbReference type="Pfam" id="PF01471">
    <property type="entry name" value="PG_binding_1"/>
    <property type="match status" value="1"/>
</dbReference>
<feature type="binding site" evidence="6">
    <location>
        <position position="263"/>
    </location>
    <ligand>
        <name>Zn(2+)</name>
        <dbReference type="ChEBI" id="CHEBI:29105"/>
        <label>2</label>
        <note>catalytic</note>
    </ligand>
</feature>
<dbReference type="InterPro" id="IPR006026">
    <property type="entry name" value="Peptidase_Metallo"/>
</dbReference>
<dbReference type="InterPro" id="IPR001818">
    <property type="entry name" value="Pept_M10_metallopeptidase"/>
</dbReference>
<dbReference type="PANTHER" id="PTHR10201">
    <property type="entry name" value="MATRIX METALLOPROTEINASE"/>
    <property type="match status" value="1"/>
</dbReference>
<dbReference type="PRINTS" id="PR00138">
    <property type="entry name" value="MATRIXIN"/>
</dbReference>
<protein>
    <recommendedName>
        <fullName evidence="8">Peptidase metallopeptidase domain-containing protein</fullName>
    </recommendedName>
</protein>
<keyword evidence="3 6" id="KW-0479">Metal-binding</keyword>
<feature type="domain" description="Peptidase metallopeptidase" evidence="8">
    <location>
        <begin position="138"/>
        <end position="305"/>
    </location>
</feature>
<comment type="similarity">
    <text evidence="1">Belongs to the peptidase M10A family. Matrix metalloproteinases (MMPs) subfamily.</text>
</comment>
<dbReference type="Pfam" id="PF00413">
    <property type="entry name" value="Peptidase_M10"/>
    <property type="match status" value="1"/>
</dbReference>
<dbReference type="Proteomes" id="UP001293593">
    <property type="component" value="Unassembled WGS sequence"/>
</dbReference>
<evidence type="ECO:0000259" key="8">
    <source>
        <dbReference type="SMART" id="SM00235"/>
    </source>
</evidence>
<feature type="binding site" evidence="6">
    <location>
        <position position="269"/>
    </location>
    <ligand>
        <name>Zn(2+)</name>
        <dbReference type="ChEBI" id="CHEBI:29105"/>
        <label>2</label>
        <note>catalytic</note>
    </ligand>
</feature>
<feature type="binding site" evidence="6">
    <location>
        <position position="213"/>
    </location>
    <ligand>
        <name>Ca(2+)</name>
        <dbReference type="ChEBI" id="CHEBI:29108"/>
        <label>3</label>
    </ligand>
</feature>
<proteinExistence type="inferred from homology"/>
<accession>A0AAE1TIR7</accession>
<feature type="binding site" evidence="6">
    <location>
        <position position="215"/>
    </location>
    <ligand>
        <name>Ca(2+)</name>
        <dbReference type="ChEBI" id="CHEBI:29108"/>
        <label>3</label>
    </ligand>
</feature>
<evidence type="ECO:0000256" key="5">
    <source>
        <dbReference type="ARBA" id="ARBA00022833"/>
    </source>
</evidence>
<dbReference type="GO" id="GO:0008270">
    <property type="term" value="F:zinc ion binding"/>
    <property type="evidence" value="ECO:0007669"/>
    <property type="project" value="InterPro"/>
</dbReference>
<dbReference type="EMBL" id="JAWXYG010000001">
    <property type="protein sequence ID" value="KAK4285020.1"/>
    <property type="molecule type" value="Genomic_DNA"/>
</dbReference>
<evidence type="ECO:0000256" key="3">
    <source>
        <dbReference type="ARBA" id="ARBA00022723"/>
    </source>
</evidence>
<evidence type="ECO:0000256" key="1">
    <source>
        <dbReference type="ARBA" id="ARBA00009614"/>
    </source>
</evidence>
<feature type="binding site" evidence="6">
    <location>
        <position position="233"/>
    </location>
    <ligand>
        <name>Ca(2+)</name>
        <dbReference type="ChEBI" id="CHEBI:29108"/>
        <label>3</label>
    </ligand>
</feature>
<keyword evidence="6" id="KW-0106">Calcium</keyword>
<evidence type="ECO:0000256" key="2">
    <source>
        <dbReference type="ARBA" id="ARBA00022670"/>
    </source>
</evidence>
<dbReference type="PANTHER" id="PTHR10201:SF258">
    <property type="entry name" value="MATRIX METALLOPROTEINASE"/>
    <property type="match status" value="1"/>
</dbReference>
<dbReference type="SUPFAM" id="SSF55486">
    <property type="entry name" value="Metalloproteases ('zincins'), catalytic domain"/>
    <property type="match status" value="1"/>
</dbReference>
<comment type="cofactor">
    <cofactor evidence="6">
        <name>Zn(2+)</name>
        <dbReference type="ChEBI" id="CHEBI:29105"/>
    </cofactor>
    <text evidence="6">Binds 2 Zn(2+) ions per subunit.</text>
</comment>
<dbReference type="SMART" id="SM00235">
    <property type="entry name" value="ZnMc"/>
    <property type="match status" value="1"/>
</dbReference>
<feature type="binding site" evidence="6">
    <location>
        <position position="196"/>
    </location>
    <ligand>
        <name>Ca(2+)</name>
        <dbReference type="ChEBI" id="CHEBI:29108"/>
        <label>2</label>
    </ligand>
</feature>
<evidence type="ECO:0000313" key="9">
    <source>
        <dbReference type="EMBL" id="KAK4285020.1"/>
    </source>
</evidence>
<evidence type="ECO:0000256" key="7">
    <source>
        <dbReference type="PIRSR" id="PIRSR621190-5"/>
    </source>
</evidence>
<keyword evidence="4" id="KW-0378">Hydrolase</keyword>
<dbReference type="GO" id="GO:0030574">
    <property type="term" value="P:collagen catabolic process"/>
    <property type="evidence" value="ECO:0007669"/>
    <property type="project" value="TreeGrafter"/>
</dbReference>
<dbReference type="GO" id="GO:0030198">
    <property type="term" value="P:extracellular matrix organization"/>
    <property type="evidence" value="ECO:0007669"/>
    <property type="project" value="TreeGrafter"/>
</dbReference>
<feature type="binding site" evidence="6">
    <location>
        <position position="278"/>
    </location>
    <ligand>
        <name>Zn(2+)</name>
        <dbReference type="ChEBI" id="CHEBI:29105"/>
        <label>2</label>
        <note>catalytic</note>
    </ligand>
</feature>
<organism evidence="9 10">
    <name type="scientific">Acacia crassicarpa</name>
    <name type="common">northern wattle</name>
    <dbReference type="NCBI Taxonomy" id="499986"/>
    <lineage>
        <taxon>Eukaryota</taxon>
        <taxon>Viridiplantae</taxon>
        <taxon>Streptophyta</taxon>
        <taxon>Embryophyta</taxon>
        <taxon>Tracheophyta</taxon>
        <taxon>Spermatophyta</taxon>
        <taxon>Magnoliopsida</taxon>
        <taxon>eudicotyledons</taxon>
        <taxon>Gunneridae</taxon>
        <taxon>Pentapetalae</taxon>
        <taxon>rosids</taxon>
        <taxon>fabids</taxon>
        <taxon>Fabales</taxon>
        <taxon>Fabaceae</taxon>
        <taxon>Caesalpinioideae</taxon>
        <taxon>mimosoid clade</taxon>
        <taxon>Acacieae</taxon>
        <taxon>Acacia</taxon>
    </lineage>
</organism>
<feature type="binding site" description="in inhibited form" evidence="6">
    <location>
        <position position="124"/>
    </location>
    <ligand>
        <name>Zn(2+)</name>
        <dbReference type="ChEBI" id="CHEBI:29105"/>
        <label>2</label>
        <note>catalytic</note>
    </ligand>
</feature>
<dbReference type="InterPro" id="IPR021190">
    <property type="entry name" value="Pept_M10A"/>
</dbReference>
<sequence>MRVMTRTYTILVFISYLFFGDVFARSIPPLFPASWATFSETQKFKAALDKIPKGDWISRIKPSTASLQTEESSKIKRYLEYLGILKERLNNVNDALEEFQKTYNLPVTGKLDNDTIKLIKRPRCGVTDVINVTSTMPTSFNWSWPEGKKQFNYTFIPKNNVDKSLKLKDAFSSAFSRWAKVTGLSFTETSSFNQSDILIVFLGWDENEVVAGSDLLGSVRKSGRRAMYFNVKENWVVPTADNGTVMADDELDIETVAMHQIGHMVGFRHTTTEEAAVMFPFMERGQRKLEFATDESESIQQAFRSVYNTTSNGGAAGGVGPGWVGLGIALLLSFCF</sequence>
<comment type="cofactor">
    <cofactor evidence="6">
        <name>Ca(2+)</name>
        <dbReference type="ChEBI" id="CHEBI:29108"/>
    </cofactor>
    <text evidence="6">Can bind about 5 Ca(2+) ions per subunit.</text>
</comment>
<dbReference type="GO" id="GO:0006508">
    <property type="term" value="P:proteolysis"/>
    <property type="evidence" value="ECO:0007669"/>
    <property type="project" value="UniProtKB-KW"/>
</dbReference>
<name>A0AAE1TIR7_9FABA</name>
<dbReference type="GO" id="GO:0031012">
    <property type="term" value="C:extracellular matrix"/>
    <property type="evidence" value="ECO:0007669"/>
    <property type="project" value="InterPro"/>
</dbReference>
<evidence type="ECO:0000256" key="4">
    <source>
        <dbReference type="ARBA" id="ARBA00022801"/>
    </source>
</evidence>
<feature type="binding site" evidence="6">
    <location>
        <position position="233"/>
    </location>
    <ligand>
        <name>Ca(2+)</name>
        <dbReference type="ChEBI" id="CHEBI:29108"/>
        <label>1</label>
    </ligand>
</feature>
<keyword evidence="2" id="KW-0645">Protease</keyword>
<dbReference type="AlphaFoldDB" id="A0AAE1TIR7"/>
<dbReference type="GO" id="GO:0004222">
    <property type="term" value="F:metalloendopeptidase activity"/>
    <property type="evidence" value="ECO:0007669"/>
    <property type="project" value="InterPro"/>
</dbReference>
<feature type="binding site" evidence="6">
    <location>
        <position position="259"/>
    </location>
    <ligand>
        <name>Zn(2+)</name>
        <dbReference type="ChEBI" id="CHEBI:29105"/>
        <label>2</label>
        <note>catalytic</note>
    </ligand>
</feature>
<dbReference type="Gene3D" id="3.40.390.10">
    <property type="entry name" value="Collagenase (Catalytic Domain)"/>
    <property type="match status" value="1"/>
</dbReference>
<dbReference type="InterPro" id="IPR024079">
    <property type="entry name" value="MetalloPept_cat_dom_sf"/>
</dbReference>